<proteinExistence type="predicted"/>
<evidence type="ECO:0000313" key="2">
    <source>
        <dbReference type="Proteomes" id="UP000182373"/>
    </source>
</evidence>
<reference evidence="2" key="1">
    <citation type="submission" date="2016-11" db="EMBL/GenBank/DDBJ databases">
        <title>Comparative genomic and phenotypic analysis of Granulibacter bethesdensis clinical isolates from patients with chronic granulomatous disease.</title>
        <authorList>
            <person name="Zarember K.A."/>
            <person name="Porcella S.F."/>
            <person name="Chu J."/>
            <person name="Ding L."/>
            <person name="Dahlstrom E."/>
            <person name="Barbian K."/>
            <person name="Martens C."/>
            <person name="Sykora L."/>
            <person name="Kramer S."/>
            <person name="Pettinato A.M."/>
            <person name="Hong H."/>
            <person name="Wald G."/>
            <person name="Berg L.J."/>
            <person name="Rogge L.S."/>
            <person name="Greenberg D.E."/>
            <person name="Falcone E.L."/>
            <person name="Neves J.F."/>
            <person name="Simoes M.J."/>
            <person name="Casal M."/>
            <person name="Rodriguez-Lopez F.C."/>
            <person name="Zelazny A."/>
            <person name="Gallin J.I."/>
            <person name="Holland S.M."/>
        </authorList>
    </citation>
    <scope>NUCLEOTIDE SEQUENCE [LARGE SCALE GENOMIC DNA]</scope>
    <source>
        <strain evidence="2">NIH9.1</strain>
    </source>
</reference>
<organism evidence="1 2">
    <name type="scientific">Granulibacter bethesdensis</name>
    <dbReference type="NCBI Taxonomy" id="364410"/>
    <lineage>
        <taxon>Bacteria</taxon>
        <taxon>Pseudomonadati</taxon>
        <taxon>Pseudomonadota</taxon>
        <taxon>Alphaproteobacteria</taxon>
        <taxon>Acetobacterales</taxon>
        <taxon>Acetobacteraceae</taxon>
        <taxon>Granulibacter</taxon>
    </lineage>
</organism>
<name>A0AAC9P8X7_9PROT</name>
<accession>A0AAC9P8X7</accession>
<dbReference type="Proteomes" id="UP000182373">
    <property type="component" value="Chromosome"/>
</dbReference>
<dbReference type="AlphaFoldDB" id="A0AAC9P8X7"/>
<sequence>MPRWMRQSEPFLTDPDYTSRLSCEGRLFCGRRHAITAISGEIEAHFVAQTDQTVCDLFEKIDNSEPATLR</sequence>
<dbReference type="EMBL" id="CP018191">
    <property type="protein sequence ID" value="APH54978.1"/>
    <property type="molecule type" value="Genomic_DNA"/>
</dbReference>
<evidence type="ECO:0000313" key="1">
    <source>
        <dbReference type="EMBL" id="APH54978.1"/>
    </source>
</evidence>
<gene>
    <name evidence="1" type="ORF">GbCGDNIH9_8625</name>
</gene>
<protein>
    <submittedName>
        <fullName evidence="1">Uncharacterized protein</fullName>
    </submittedName>
</protein>